<evidence type="ECO:0000313" key="1">
    <source>
        <dbReference type="EMBL" id="MDR6781523.1"/>
    </source>
</evidence>
<evidence type="ECO:0000313" key="2">
    <source>
        <dbReference type="Proteomes" id="UP001246858"/>
    </source>
</evidence>
<dbReference type="EMBL" id="JAVDTF010000001">
    <property type="protein sequence ID" value="MDR6781523.1"/>
    <property type="molecule type" value="Genomic_DNA"/>
</dbReference>
<dbReference type="Proteomes" id="UP001246858">
    <property type="component" value="Unassembled WGS sequence"/>
</dbReference>
<gene>
    <name evidence="1" type="ORF">J2X78_000075</name>
</gene>
<reference evidence="1" key="1">
    <citation type="submission" date="2023-07" db="EMBL/GenBank/DDBJ databases">
        <title>Sorghum-associated microbial communities from plants grown in Nebraska, USA.</title>
        <authorList>
            <person name="Schachtman D."/>
        </authorList>
    </citation>
    <scope>NUCLEOTIDE SEQUENCE</scope>
    <source>
        <strain evidence="1">2697</strain>
    </source>
</reference>
<comment type="caution">
    <text evidence="1">The sequence shown here is derived from an EMBL/GenBank/DDBJ whole genome shotgun (WGS) entry which is preliminary data.</text>
</comment>
<keyword evidence="2" id="KW-1185">Reference proteome</keyword>
<accession>A0ACC6KQS7</accession>
<proteinExistence type="predicted"/>
<protein>
    <submittedName>
        <fullName evidence="1">Tetratricopeptide (TPR) repeat protein</fullName>
    </submittedName>
</protein>
<name>A0ACC6KQS7_9SPHI</name>
<sequence length="244" mass="26986">MEEQAYIAAYFEDTLPDEARAGFEERCLSDPLFAREVADYVMMRDALREELYQQKRERFAGLYQEMQVGTARKQPYFQFKNLVGYAAAACIALIAAWLIFFGNKQPGDLANAYAATHFKQLGVTMGAGEQEKMQQGIAAFNKGRYTEAAHIFKTLSKDSSLKAEAVKNLGIAQLMAGDATGAIASFDALAGMDLFTNPGLFYKAIALMKRSEPADTAAARKCLMEVVEKNLPGKSDAEDWLKKL</sequence>
<organism evidence="1 2">
    <name type="scientific">Pedobacter africanus</name>
    <dbReference type="NCBI Taxonomy" id="151894"/>
    <lineage>
        <taxon>Bacteria</taxon>
        <taxon>Pseudomonadati</taxon>
        <taxon>Bacteroidota</taxon>
        <taxon>Sphingobacteriia</taxon>
        <taxon>Sphingobacteriales</taxon>
        <taxon>Sphingobacteriaceae</taxon>
        <taxon>Pedobacter</taxon>
    </lineage>
</organism>